<gene>
    <name evidence="1" type="ORF">A9C11_10045</name>
</gene>
<reference evidence="1 2" key="1">
    <citation type="submission" date="2016-05" db="EMBL/GenBank/DDBJ databases">
        <title>Genome Sequence of Pseudomonas citronellolis Strain SJTE-3, an Estrogens and Persistent Organic Pollutants degradation strain.</title>
        <authorList>
            <person name="Liang R."/>
        </authorList>
    </citation>
    <scope>NUCLEOTIDE SEQUENCE [LARGE SCALE GENOMIC DNA]</scope>
    <source>
        <strain evidence="1 2">SJTE-3</strain>
    </source>
</reference>
<proteinExistence type="predicted"/>
<dbReference type="InterPro" id="IPR036388">
    <property type="entry name" value="WH-like_DNA-bd_sf"/>
</dbReference>
<dbReference type="InterPro" id="IPR036390">
    <property type="entry name" value="WH_DNA-bd_sf"/>
</dbReference>
<dbReference type="SUPFAM" id="SSF46785">
    <property type="entry name" value="Winged helix' DNA-binding domain"/>
    <property type="match status" value="1"/>
</dbReference>
<name>A0A1A9K9R1_9PSED</name>
<evidence type="ECO:0000313" key="2">
    <source>
        <dbReference type="Proteomes" id="UP000077748"/>
    </source>
</evidence>
<accession>A0A1A9K9R1</accession>
<sequence length="133" mass="14807">MEPPFSKHALAYDRYALVQLFKAIEEFRGVDPEIPAQGIALFLYSAIYPGCTMTDLQKNLGITQSSCSRNVSALSEWHRLEKPGLGLIVATPDPMERRRKIVQLTEKGQQLAVSLTEAVMNPVRLSSFSKAAR</sequence>
<dbReference type="EMBL" id="CP015878">
    <property type="protein sequence ID" value="ANI14305.1"/>
    <property type="molecule type" value="Genomic_DNA"/>
</dbReference>
<protein>
    <submittedName>
        <fullName evidence="1">MarR family transcriptional regulator</fullName>
    </submittedName>
</protein>
<dbReference type="RefSeq" id="WP_064582570.1">
    <property type="nucleotide sequence ID" value="NZ_CP015878.1"/>
</dbReference>
<dbReference type="AlphaFoldDB" id="A0A1A9K9R1"/>
<evidence type="ECO:0000313" key="1">
    <source>
        <dbReference type="EMBL" id="ANI14305.1"/>
    </source>
</evidence>
<dbReference type="Gene3D" id="1.10.10.10">
    <property type="entry name" value="Winged helix-like DNA-binding domain superfamily/Winged helix DNA-binding domain"/>
    <property type="match status" value="1"/>
</dbReference>
<organism evidence="1 2">
    <name type="scientific">Pseudomonas citronellolis</name>
    <dbReference type="NCBI Taxonomy" id="53408"/>
    <lineage>
        <taxon>Bacteria</taxon>
        <taxon>Pseudomonadati</taxon>
        <taxon>Pseudomonadota</taxon>
        <taxon>Gammaproteobacteria</taxon>
        <taxon>Pseudomonadales</taxon>
        <taxon>Pseudomonadaceae</taxon>
        <taxon>Pseudomonas</taxon>
    </lineage>
</organism>
<dbReference type="Proteomes" id="UP000077748">
    <property type="component" value="Chromosome"/>
</dbReference>